<dbReference type="PANTHER" id="PTHR28004:SF2">
    <property type="entry name" value="D-SERINE DEHYDRATASE"/>
    <property type="match status" value="1"/>
</dbReference>
<dbReference type="SMART" id="SM01119">
    <property type="entry name" value="D-ser_dehydrat"/>
    <property type="match status" value="1"/>
</dbReference>
<dbReference type="InterPro" id="IPR042208">
    <property type="entry name" value="D-ser_dehydrat-like_sf"/>
</dbReference>
<dbReference type="Pfam" id="PF14031">
    <property type="entry name" value="D-ser_dehydrat"/>
    <property type="match status" value="1"/>
</dbReference>
<dbReference type="GO" id="GO:0008721">
    <property type="term" value="F:D-serine ammonia-lyase activity"/>
    <property type="evidence" value="ECO:0007669"/>
    <property type="project" value="TreeGrafter"/>
</dbReference>
<feature type="non-terminal residue" evidence="2">
    <location>
        <position position="1"/>
    </location>
</feature>
<dbReference type="eggNOG" id="ENOG502QRZ0">
    <property type="taxonomic scope" value="Eukaryota"/>
</dbReference>
<dbReference type="OrthoDB" id="20198at2759"/>
<dbReference type="AlphaFoldDB" id="A0A0L0FDD3"/>
<sequence length="220" mass="23170">IAAIRFVGLYAHAGHSYGVARGEGAKLDSIASSEAALITSFADRLKSRGVTCTYISIGSTPTCLAPILSNSGITDIHPGNNLFLDKQQSLTGTCDVVQDCAGRVVSTVVSAYPDRDRLVIDAGAMALSKDTCTEGGFGEIVGHPNLKIVSASQECSIVECDPSITDAALRQSTLSALGVGSVIQIVPNHACLAAACYQRYAVVDRDDIVVQWWHRCPSGW</sequence>
<dbReference type="GeneID" id="25913210"/>
<evidence type="ECO:0000313" key="3">
    <source>
        <dbReference type="Proteomes" id="UP000054560"/>
    </source>
</evidence>
<dbReference type="PANTHER" id="PTHR28004">
    <property type="entry name" value="ZGC:162816-RELATED"/>
    <property type="match status" value="1"/>
</dbReference>
<organism evidence="2 3">
    <name type="scientific">Sphaeroforma arctica JP610</name>
    <dbReference type="NCBI Taxonomy" id="667725"/>
    <lineage>
        <taxon>Eukaryota</taxon>
        <taxon>Ichthyosporea</taxon>
        <taxon>Ichthyophonida</taxon>
        <taxon>Sphaeroforma</taxon>
    </lineage>
</organism>
<dbReference type="InterPro" id="IPR051466">
    <property type="entry name" value="D-amino_acid_metab_enzyme"/>
</dbReference>
<gene>
    <name evidence="2" type="ORF">SARC_12706</name>
</gene>
<dbReference type="Proteomes" id="UP000054560">
    <property type="component" value="Unassembled WGS sequence"/>
</dbReference>
<dbReference type="EMBL" id="KQ244116">
    <property type="protein sequence ID" value="KNC74755.1"/>
    <property type="molecule type" value="Genomic_DNA"/>
</dbReference>
<protein>
    <recommendedName>
        <fullName evidence="1">D-serine dehydratase-like domain-containing protein</fullName>
    </recommendedName>
</protein>
<dbReference type="Gene3D" id="2.40.37.20">
    <property type="entry name" value="D-serine dehydratase-like domain"/>
    <property type="match status" value="1"/>
</dbReference>
<dbReference type="InterPro" id="IPR026956">
    <property type="entry name" value="D-ser_dehydrat-like_dom"/>
</dbReference>
<name>A0A0L0FDD3_9EUKA</name>
<reference evidence="2 3" key="1">
    <citation type="submission" date="2011-02" db="EMBL/GenBank/DDBJ databases">
        <title>The Genome Sequence of Sphaeroforma arctica JP610.</title>
        <authorList>
            <consortium name="The Broad Institute Genome Sequencing Platform"/>
            <person name="Russ C."/>
            <person name="Cuomo C."/>
            <person name="Young S.K."/>
            <person name="Zeng Q."/>
            <person name="Gargeya S."/>
            <person name="Alvarado L."/>
            <person name="Berlin A."/>
            <person name="Chapman S.B."/>
            <person name="Chen Z."/>
            <person name="Freedman E."/>
            <person name="Gellesch M."/>
            <person name="Goldberg J."/>
            <person name="Griggs A."/>
            <person name="Gujja S."/>
            <person name="Heilman E."/>
            <person name="Heiman D."/>
            <person name="Howarth C."/>
            <person name="Mehta T."/>
            <person name="Neiman D."/>
            <person name="Pearson M."/>
            <person name="Roberts A."/>
            <person name="Saif S."/>
            <person name="Shea T."/>
            <person name="Shenoy N."/>
            <person name="Sisk P."/>
            <person name="Stolte C."/>
            <person name="Sykes S."/>
            <person name="White J."/>
            <person name="Yandava C."/>
            <person name="Burger G."/>
            <person name="Gray M.W."/>
            <person name="Holland P.W.H."/>
            <person name="King N."/>
            <person name="Lang F.B.F."/>
            <person name="Roger A.J."/>
            <person name="Ruiz-Trillo I."/>
            <person name="Haas B."/>
            <person name="Nusbaum C."/>
            <person name="Birren B."/>
        </authorList>
    </citation>
    <scope>NUCLEOTIDE SEQUENCE [LARGE SCALE GENOMIC DNA]</scope>
    <source>
        <strain evidence="2 3">JP610</strain>
    </source>
</reference>
<feature type="domain" description="D-serine dehydratase-like" evidence="1">
    <location>
        <begin position="101"/>
        <end position="204"/>
    </location>
</feature>
<dbReference type="STRING" id="667725.A0A0L0FDD3"/>
<keyword evidence="3" id="KW-1185">Reference proteome</keyword>
<dbReference type="GO" id="GO:0036088">
    <property type="term" value="P:D-serine catabolic process"/>
    <property type="evidence" value="ECO:0007669"/>
    <property type="project" value="TreeGrafter"/>
</dbReference>
<evidence type="ECO:0000259" key="1">
    <source>
        <dbReference type="SMART" id="SM01119"/>
    </source>
</evidence>
<evidence type="ECO:0000313" key="2">
    <source>
        <dbReference type="EMBL" id="KNC74755.1"/>
    </source>
</evidence>
<accession>A0A0L0FDD3</accession>
<dbReference type="RefSeq" id="XP_014148657.1">
    <property type="nucleotide sequence ID" value="XM_014293182.1"/>
</dbReference>
<proteinExistence type="predicted"/>